<sequence length="368" mass="38600">MDTAAICALLLIVAASAGASLYLRRRANPLALSVMAATWFSVMALSAKLASTQSEVSPTVNQACRGYVGWVIVCLDLWQGGKRLCPSVGGSKLAPWLLFARVLFGMLAMLLYFVALGDMNVGDATAVYMTYPLWTVLLAACTGRTKSTCTLMASCGMCFIGVLLISQPEALLQLFDNGGTTRRAGSSDVSAGDSGTALAALTMLGSGVSMALGIESLGRLGSHCTLDPRQVVHAFFATTAVAGTAVVLLSGESLSFGWTTWLLLLVCGAAGYGAQFCTAAAVLSGNNNAAFALIQNLELVLTYAYQVLIFHEPLESWQALGALLIAFGVVVVKVPLVTLIRSLLDSAQHRRSRTGRMSLPLEEQSAAA</sequence>
<dbReference type="SUPFAM" id="SSF103481">
    <property type="entry name" value="Multidrug resistance efflux transporter EmrE"/>
    <property type="match status" value="2"/>
</dbReference>
<evidence type="ECO:0000259" key="3">
    <source>
        <dbReference type="Pfam" id="PF00892"/>
    </source>
</evidence>
<feature type="transmembrane region" description="Helical" evidence="1">
    <location>
        <begin position="93"/>
        <end position="115"/>
    </location>
</feature>
<dbReference type="PANTHER" id="PTHR22911">
    <property type="entry name" value="ACYL-MALONYL CONDENSING ENZYME-RELATED"/>
    <property type="match status" value="1"/>
</dbReference>
<evidence type="ECO:0000256" key="2">
    <source>
        <dbReference type="SAM" id="SignalP"/>
    </source>
</evidence>
<keyword evidence="1" id="KW-0472">Membrane</keyword>
<keyword evidence="1" id="KW-0812">Transmembrane</keyword>
<feature type="transmembrane region" description="Helical" evidence="1">
    <location>
        <begin position="230"/>
        <end position="249"/>
    </location>
</feature>
<organism evidence="4">
    <name type="scientific">Haptolina brevifila</name>
    <dbReference type="NCBI Taxonomy" id="156173"/>
    <lineage>
        <taxon>Eukaryota</taxon>
        <taxon>Haptista</taxon>
        <taxon>Haptophyta</taxon>
        <taxon>Prymnesiophyceae</taxon>
        <taxon>Prymnesiales</taxon>
        <taxon>Prymnesiaceae</taxon>
        <taxon>Haptolina</taxon>
    </lineage>
</organism>
<feature type="transmembrane region" description="Helical" evidence="1">
    <location>
        <begin position="197"/>
        <end position="218"/>
    </location>
</feature>
<keyword evidence="2" id="KW-0732">Signal</keyword>
<dbReference type="GO" id="GO:0016020">
    <property type="term" value="C:membrane"/>
    <property type="evidence" value="ECO:0007669"/>
    <property type="project" value="InterPro"/>
</dbReference>
<feature type="domain" description="EamA" evidence="3">
    <location>
        <begin position="202"/>
        <end position="332"/>
    </location>
</feature>
<gene>
    <name evidence="4" type="ORF">CBRE1094_LOCUS27967</name>
</gene>
<dbReference type="EMBL" id="HBGU01051312">
    <property type="protein sequence ID" value="CAD9495258.1"/>
    <property type="molecule type" value="Transcribed_RNA"/>
</dbReference>
<dbReference type="AlphaFoldDB" id="A0A7S2HMI5"/>
<protein>
    <recommendedName>
        <fullName evidence="3">EamA domain-containing protein</fullName>
    </recommendedName>
</protein>
<evidence type="ECO:0000313" key="4">
    <source>
        <dbReference type="EMBL" id="CAD9495258.1"/>
    </source>
</evidence>
<proteinExistence type="predicted"/>
<feature type="signal peptide" evidence="2">
    <location>
        <begin position="1"/>
        <end position="19"/>
    </location>
</feature>
<feature type="chain" id="PRO_5030516165" description="EamA domain-containing protein" evidence="2">
    <location>
        <begin position="20"/>
        <end position="368"/>
    </location>
</feature>
<name>A0A7S2HMI5_9EUKA</name>
<dbReference type="Gene3D" id="1.10.3730.20">
    <property type="match status" value="1"/>
</dbReference>
<reference evidence="4" key="1">
    <citation type="submission" date="2021-01" db="EMBL/GenBank/DDBJ databases">
        <authorList>
            <person name="Corre E."/>
            <person name="Pelletier E."/>
            <person name="Niang G."/>
            <person name="Scheremetjew M."/>
            <person name="Finn R."/>
            <person name="Kale V."/>
            <person name="Holt S."/>
            <person name="Cochrane G."/>
            <person name="Meng A."/>
            <person name="Brown T."/>
            <person name="Cohen L."/>
        </authorList>
    </citation>
    <scope>NUCLEOTIDE SEQUENCE</scope>
    <source>
        <strain evidence="4">UTEX LB 985</strain>
    </source>
</reference>
<feature type="transmembrane region" description="Helical" evidence="1">
    <location>
        <begin position="290"/>
        <end position="311"/>
    </location>
</feature>
<keyword evidence="1" id="KW-1133">Transmembrane helix</keyword>
<dbReference type="InterPro" id="IPR000620">
    <property type="entry name" value="EamA_dom"/>
</dbReference>
<dbReference type="InterPro" id="IPR037185">
    <property type="entry name" value="EmrE-like"/>
</dbReference>
<evidence type="ECO:0000256" key="1">
    <source>
        <dbReference type="SAM" id="Phobius"/>
    </source>
</evidence>
<feature type="transmembrane region" description="Helical" evidence="1">
    <location>
        <begin position="261"/>
        <end position="283"/>
    </location>
</feature>
<dbReference type="PANTHER" id="PTHR22911:SF137">
    <property type="entry name" value="SOLUTE CARRIER FAMILY 35 MEMBER G2-RELATED"/>
    <property type="match status" value="1"/>
</dbReference>
<dbReference type="Pfam" id="PF00892">
    <property type="entry name" value="EamA"/>
    <property type="match status" value="2"/>
</dbReference>
<feature type="transmembrane region" description="Helical" evidence="1">
    <location>
        <begin position="317"/>
        <end position="344"/>
    </location>
</feature>
<feature type="domain" description="EamA" evidence="3">
    <location>
        <begin position="32"/>
        <end position="166"/>
    </location>
</feature>
<accession>A0A7S2HMI5</accession>
<feature type="transmembrane region" description="Helical" evidence="1">
    <location>
        <begin position="29"/>
        <end position="47"/>
    </location>
</feature>
<feature type="transmembrane region" description="Helical" evidence="1">
    <location>
        <begin position="148"/>
        <end position="166"/>
    </location>
</feature>